<evidence type="ECO:0000313" key="1">
    <source>
        <dbReference type="EMBL" id="KAJ8376588.1"/>
    </source>
</evidence>
<reference evidence="1" key="1">
    <citation type="journal article" date="2023" name="Science">
        <title>Genome structures resolve the early diversification of teleost fishes.</title>
        <authorList>
            <person name="Parey E."/>
            <person name="Louis A."/>
            <person name="Montfort J."/>
            <person name="Bouchez O."/>
            <person name="Roques C."/>
            <person name="Iampietro C."/>
            <person name="Lluch J."/>
            <person name="Castinel A."/>
            <person name="Donnadieu C."/>
            <person name="Desvignes T."/>
            <person name="Floi Bucao C."/>
            <person name="Jouanno E."/>
            <person name="Wen M."/>
            <person name="Mejri S."/>
            <person name="Dirks R."/>
            <person name="Jansen H."/>
            <person name="Henkel C."/>
            <person name="Chen W.J."/>
            <person name="Zahm M."/>
            <person name="Cabau C."/>
            <person name="Klopp C."/>
            <person name="Thompson A.W."/>
            <person name="Robinson-Rechavi M."/>
            <person name="Braasch I."/>
            <person name="Lecointre G."/>
            <person name="Bobe J."/>
            <person name="Postlethwait J.H."/>
            <person name="Berthelot C."/>
            <person name="Roest Crollius H."/>
            <person name="Guiguen Y."/>
        </authorList>
    </citation>
    <scope>NUCLEOTIDE SEQUENCE</scope>
    <source>
        <strain evidence="1">WJC10195</strain>
    </source>
</reference>
<gene>
    <name evidence="1" type="ORF">SKAU_G00071680</name>
</gene>
<dbReference type="Proteomes" id="UP001152622">
    <property type="component" value="Chromosome 2"/>
</dbReference>
<dbReference type="AlphaFoldDB" id="A0A9Q1G7R7"/>
<organism evidence="1 2">
    <name type="scientific">Synaphobranchus kaupii</name>
    <name type="common">Kaup's arrowtooth eel</name>
    <dbReference type="NCBI Taxonomy" id="118154"/>
    <lineage>
        <taxon>Eukaryota</taxon>
        <taxon>Metazoa</taxon>
        <taxon>Chordata</taxon>
        <taxon>Craniata</taxon>
        <taxon>Vertebrata</taxon>
        <taxon>Euteleostomi</taxon>
        <taxon>Actinopterygii</taxon>
        <taxon>Neopterygii</taxon>
        <taxon>Teleostei</taxon>
        <taxon>Anguilliformes</taxon>
        <taxon>Synaphobranchidae</taxon>
        <taxon>Synaphobranchus</taxon>
    </lineage>
</organism>
<name>A0A9Q1G7R7_SYNKA</name>
<protein>
    <submittedName>
        <fullName evidence="1">Uncharacterized protein</fullName>
    </submittedName>
</protein>
<evidence type="ECO:0000313" key="2">
    <source>
        <dbReference type="Proteomes" id="UP001152622"/>
    </source>
</evidence>
<keyword evidence="2" id="KW-1185">Reference proteome</keyword>
<dbReference type="EMBL" id="JAINUF010000002">
    <property type="protein sequence ID" value="KAJ8376588.1"/>
    <property type="molecule type" value="Genomic_DNA"/>
</dbReference>
<accession>A0A9Q1G7R7</accession>
<comment type="caution">
    <text evidence="1">The sequence shown here is derived from an EMBL/GenBank/DDBJ whole genome shotgun (WGS) entry which is preliminary data.</text>
</comment>
<proteinExistence type="predicted"/>
<sequence length="101" mass="11179">MQACALSEAKASVGLARGGPPVLLREQRAVSKRDVCGLLAGHLPVPRIKEFQWTQSLPTGEQTRGPLNQSRDPLRPWPLCQIYTYPEALAVMDRVSTRDIL</sequence>
<dbReference type="OrthoDB" id="2894483at2759"/>